<proteinExistence type="inferred from homology"/>
<gene>
    <name evidence="2" type="ORF">GMA10_03690</name>
</gene>
<evidence type="ECO:0000256" key="1">
    <source>
        <dbReference type="ARBA" id="ARBA00009114"/>
    </source>
</evidence>
<dbReference type="NCBIfam" id="TIGR03688">
    <property type="entry name" value="depupylase_Dop"/>
    <property type="match status" value="1"/>
</dbReference>
<dbReference type="GO" id="GO:0070490">
    <property type="term" value="P:protein pupylation"/>
    <property type="evidence" value="ECO:0007669"/>
    <property type="project" value="TreeGrafter"/>
</dbReference>
<protein>
    <submittedName>
        <fullName evidence="2">Proteasome accessory factor PafA2</fullName>
    </submittedName>
</protein>
<dbReference type="GO" id="GO:0005524">
    <property type="term" value="F:ATP binding"/>
    <property type="evidence" value="ECO:0007669"/>
    <property type="project" value="TreeGrafter"/>
</dbReference>
<reference evidence="2 3" key="1">
    <citation type="submission" date="2019-12" db="EMBL/GenBank/DDBJ databases">
        <authorList>
            <person name="Li J."/>
            <person name="Shi Y."/>
            <person name="Xu G."/>
            <person name="Xiao D."/>
            <person name="Ran X."/>
        </authorList>
    </citation>
    <scope>NUCLEOTIDE SEQUENCE [LARGE SCALE GENOMIC DNA]</scope>
    <source>
        <strain evidence="2 3">JCM 15915</strain>
    </source>
</reference>
<keyword evidence="2" id="KW-0647">Proteasome</keyword>
<dbReference type="OrthoDB" id="9760627at2"/>
<dbReference type="Proteomes" id="UP000462152">
    <property type="component" value="Unassembled WGS sequence"/>
</dbReference>
<keyword evidence="3" id="KW-1185">Reference proteome</keyword>
<comment type="similarity">
    <text evidence="1">Belongs to the Pup ligase/Pup deamidase family. Pup deamidase subfamily.</text>
</comment>
<dbReference type="GO" id="GO:0016811">
    <property type="term" value="F:hydrolase activity, acting on carbon-nitrogen (but not peptide) bonds, in linear amides"/>
    <property type="evidence" value="ECO:0007669"/>
    <property type="project" value="InterPro"/>
</dbReference>
<dbReference type="EMBL" id="WOGT01000001">
    <property type="protein sequence ID" value="MUN54324.1"/>
    <property type="molecule type" value="Genomic_DNA"/>
</dbReference>
<dbReference type="GO" id="GO:0019941">
    <property type="term" value="P:modification-dependent protein catabolic process"/>
    <property type="evidence" value="ECO:0007669"/>
    <property type="project" value="InterPro"/>
</dbReference>
<dbReference type="PANTHER" id="PTHR42307:SF2">
    <property type="entry name" value="PUP DEAMIDASE_DEPUPYLASE"/>
    <property type="match status" value="1"/>
</dbReference>
<dbReference type="GO" id="GO:0008233">
    <property type="term" value="F:peptidase activity"/>
    <property type="evidence" value="ECO:0007669"/>
    <property type="project" value="InterPro"/>
</dbReference>
<dbReference type="InterPro" id="IPR004347">
    <property type="entry name" value="Pup_ligase/deamidase"/>
</dbReference>
<organism evidence="2 3">
    <name type="scientific">Rothia koreensis</name>
    <dbReference type="NCBI Taxonomy" id="592378"/>
    <lineage>
        <taxon>Bacteria</taxon>
        <taxon>Bacillati</taxon>
        <taxon>Actinomycetota</taxon>
        <taxon>Actinomycetes</taxon>
        <taxon>Micrococcales</taxon>
        <taxon>Micrococcaceae</taxon>
        <taxon>Rothia</taxon>
    </lineage>
</organism>
<evidence type="ECO:0000313" key="3">
    <source>
        <dbReference type="Proteomes" id="UP000462152"/>
    </source>
</evidence>
<comment type="caution">
    <text evidence="2">The sequence shown here is derived from an EMBL/GenBank/DDBJ whole genome shotgun (WGS) entry which is preliminary data.</text>
</comment>
<dbReference type="InterPro" id="IPR022366">
    <property type="entry name" value="Pup_deamidase"/>
</dbReference>
<accession>A0A7K1LGK2</accession>
<dbReference type="GO" id="GO:0000502">
    <property type="term" value="C:proteasome complex"/>
    <property type="evidence" value="ECO:0007669"/>
    <property type="project" value="UniProtKB-KW"/>
</dbReference>
<dbReference type="GO" id="GO:0010498">
    <property type="term" value="P:proteasomal protein catabolic process"/>
    <property type="evidence" value="ECO:0007669"/>
    <property type="project" value="InterPro"/>
</dbReference>
<sequence>MGTETEYGVVCPSKPSAHETVLSTLVVDSYEDAAAEAGWDYESETPLEDARGYSMGAAEAHPSQLTHQGHVLTSEDVARELYEESPDMLSPAFWDRAVMNRVLPNGARLYVDHAHPEYSAPETTDPWAATAWDLAGDRIAAAAAASVTDRYGSSWPEPINLYKNNTDNKSVSYGAHENYLVPRSQDFQSLARDFIPYLATRQVIAGAGRAGIGADGVRPGFQISQRADFFEREIGLETTIRRPIVNTRDEPHADSDKYRRLHVITGDSNLAHTSVLLKLASAAAVLTLIEHGCAPDLRLARPVEAMRIVSHDPDLRATLELQDGRRMTAVQMQRSYAEAAQDLADREGWDSESSRKTFGIWFEVLEGLEKDPLSLADRLDWVAKYSLIRQYEARGIGVDHPKIQALDLQYSDLRPEKSLYTKLESLGRIRRLIEPERIDAAVSTPPENTRAYLRGKLIGRWPQEVVSAGWEVLSVKDPSTDRTHRWLMDEPTNCTSEQVQHVLESSNNAHQALSRIGLRRIP</sequence>
<dbReference type="AlphaFoldDB" id="A0A7K1LGK2"/>
<dbReference type="Pfam" id="PF03136">
    <property type="entry name" value="Pup_ligase"/>
    <property type="match status" value="1"/>
</dbReference>
<dbReference type="PANTHER" id="PTHR42307">
    <property type="entry name" value="PUP DEAMIDASE/DEPUPYLASE"/>
    <property type="match status" value="1"/>
</dbReference>
<evidence type="ECO:0000313" key="2">
    <source>
        <dbReference type="EMBL" id="MUN54324.1"/>
    </source>
</evidence>
<name>A0A7K1LGK2_9MICC</name>